<proteinExistence type="predicted"/>
<evidence type="ECO:0000313" key="4">
    <source>
        <dbReference type="Proteomes" id="UP000279446"/>
    </source>
</evidence>
<organism evidence="3 4">
    <name type="scientific">Paenibacillus anaericanus</name>
    <dbReference type="NCBI Taxonomy" id="170367"/>
    <lineage>
        <taxon>Bacteria</taxon>
        <taxon>Bacillati</taxon>
        <taxon>Bacillota</taxon>
        <taxon>Bacilli</taxon>
        <taxon>Bacillales</taxon>
        <taxon>Paenibacillaceae</taxon>
        <taxon>Paenibacillus</taxon>
    </lineage>
</organism>
<dbReference type="InterPro" id="IPR021682">
    <property type="entry name" value="DUF2933"/>
</dbReference>
<sequence>MDWSWLFVLACPLMMIVMMFGMRGMHGHGSKSKQSETEQANQEELSALKAQNELMKEEIQKLKQ</sequence>
<feature type="region of interest" description="Disordered" evidence="1">
    <location>
        <begin position="26"/>
        <end position="48"/>
    </location>
</feature>
<keyword evidence="4" id="KW-1185">Reference proteome</keyword>
<accession>A0A3S1EH17</accession>
<evidence type="ECO:0000313" key="3">
    <source>
        <dbReference type="EMBL" id="RUT45565.1"/>
    </source>
</evidence>
<feature type="transmembrane region" description="Helical" evidence="2">
    <location>
        <begin position="6"/>
        <end position="25"/>
    </location>
</feature>
<dbReference type="Proteomes" id="UP000279446">
    <property type="component" value="Unassembled WGS sequence"/>
</dbReference>
<dbReference type="Pfam" id="PF11666">
    <property type="entry name" value="DUF2933"/>
    <property type="match status" value="1"/>
</dbReference>
<dbReference type="RefSeq" id="WP_127192840.1">
    <property type="nucleotide sequence ID" value="NZ_RZNY01000011.1"/>
</dbReference>
<keyword evidence="2" id="KW-0472">Membrane</keyword>
<keyword evidence="2" id="KW-0812">Transmembrane</keyword>
<evidence type="ECO:0000256" key="2">
    <source>
        <dbReference type="SAM" id="Phobius"/>
    </source>
</evidence>
<protein>
    <submittedName>
        <fullName evidence="3">DUF2933 domain-containing protein</fullName>
    </submittedName>
</protein>
<dbReference type="EMBL" id="RZNY01000011">
    <property type="protein sequence ID" value="RUT45565.1"/>
    <property type="molecule type" value="Genomic_DNA"/>
</dbReference>
<dbReference type="OrthoDB" id="2973041at2"/>
<gene>
    <name evidence="3" type="ORF">EJP82_14835</name>
</gene>
<dbReference type="AlphaFoldDB" id="A0A3S1EH17"/>
<evidence type="ECO:0000256" key="1">
    <source>
        <dbReference type="SAM" id="MobiDB-lite"/>
    </source>
</evidence>
<reference evidence="3 4" key="1">
    <citation type="submission" date="2018-12" db="EMBL/GenBank/DDBJ databases">
        <authorList>
            <person name="Sun L."/>
            <person name="Chen Z."/>
        </authorList>
    </citation>
    <scope>NUCLEOTIDE SEQUENCE [LARGE SCALE GENOMIC DNA]</scope>
    <source>
        <strain evidence="3 4">DSM 15890</strain>
    </source>
</reference>
<keyword evidence="2" id="KW-1133">Transmembrane helix</keyword>
<comment type="caution">
    <text evidence="3">The sequence shown here is derived from an EMBL/GenBank/DDBJ whole genome shotgun (WGS) entry which is preliminary data.</text>
</comment>
<name>A0A3S1EH17_9BACL</name>